<evidence type="ECO:0000256" key="1">
    <source>
        <dbReference type="ARBA" id="ARBA00001971"/>
    </source>
</evidence>
<keyword evidence="6" id="KW-1185">Reference proteome</keyword>
<evidence type="ECO:0000256" key="4">
    <source>
        <dbReference type="ARBA" id="ARBA00023004"/>
    </source>
</evidence>
<reference evidence="5" key="1">
    <citation type="submission" date="2020-08" db="EMBL/GenBank/DDBJ databases">
        <title>Chromosome-level assembly of Southern catfish (Silurus meridionalis) provides insights into visual adaptation to the nocturnal and benthic lifestyles.</title>
        <authorList>
            <person name="Zhang Y."/>
            <person name="Wang D."/>
            <person name="Peng Z."/>
        </authorList>
    </citation>
    <scope>NUCLEOTIDE SEQUENCE</scope>
    <source>
        <strain evidence="5">SWU-2019-XX</strain>
        <tissue evidence="5">Muscle</tissue>
    </source>
</reference>
<dbReference type="SUPFAM" id="SSF48264">
    <property type="entry name" value="Cytochrome P450"/>
    <property type="match status" value="1"/>
</dbReference>
<dbReference type="InterPro" id="IPR036396">
    <property type="entry name" value="Cyt_P450_sf"/>
</dbReference>
<comment type="similarity">
    <text evidence="2">Belongs to the cytochrome P450 family.</text>
</comment>
<dbReference type="InterPro" id="IPR001128">
    <property type="entry name" value="Cyt_P450"/>
</dbReference>
<dbReference type="PANTHER" id="PTHR24300:SF153">
    <property type="entry name" value="CYTOCHROME P450 2G1-LIKE-RELATED"/>
    <property type="match status" value="1"/>
</dbReference>
<dbReference type="InterPro" id="IPR002401">
    <property type="entry name" value="Cyt_P450_E_grp-I"/>
</dbReference>
<comment type="cofactor">
    <cofactor evidence="1">
        <name>heme</name>
        <dbReference type="ChEBI" id="CHEBI:30413"/>
    </cofactor>
</comment>
<evidence type="ECO:0000313" key="6">
    <source>
        <dbReference type="Proteomes" id="UP000606274"/>
    </source>
</evidence>
<accession>A0A8T0AJ93</accession>
<dbReference type="Pfam" id="PF00067">
    <property type="entry name" value="p450"/>
    <property type="match status" value="1"/>
</dbReference>
<name>A0A8T0AJ93_SILME</name>
<dbReference type="GO" id="GO:0016712">
    <property type="term" value="F:oxidoreductase activity, acting on paired donors, with incorporation or reduction of molecular oxygen, reduced flavin or flavoprotein as one donor, and incorporation of one atom of oxygen"/>
    <property type="evidence" value="ECO:0007669"/>
    <property type="project" value="TreeGrafter"/>
</dbReference>
<dbReference type="AlphaFoldDB" id="A0A8T0AJ93"/>
<dbReference type="GO" id="GO:0006805">
    <property type="term" value="P:xenobiotic metabolic process"/>
    <property type="evidence" value="ECO:0007669"/>
    <property type="project" value="TreeGrafter"/>
</dbReference>
<dbReference type="Gene3D" id="1.10.630.10">
    <property type="entry name" value="Cytochrome P450"/>
    <property type="match status" value="1"/>
</dbReference>
<dbReference type="GO" id="GO:0006082">
    <property type="term" value="P:organic acid metabolic process"/>
    <property type="evidence" value="ECO:0007669"/>
    <property type="project" value="TreeGrafter"/>
</dbReference>
<dbReference type="PANTHER" id="PTHR24300">
    <property type="entry name" value="CYTOCHROME P450 508A4-RELATED"/>
    <property type="match status" value="1"/>
</dbReference>
<protein>
    <submittedName>
        <fullName evidence="5">Uncharacterized protein</fullName>
    </submittedName>
</protein>
<evidence type="ECO:0000256" key="3">
    <source>
        <dbReference type="ARBA" id="ARBA00022723"/>
    </source>
</evidence>
<gene>
    <name evidence="5" type="ORF">HF521_010298</name>
</gene>
<keyword evidence="3" id="KW-0479">Metal-binding</keyword>
<keyword evidence="4" id="KW-0408">Iron</keyword>
<comment type="caution">
    <text evidence="5">The sequence shown here is derived from an EMBL/GenBank/DDBJ whole genome shotgun (WGS) entry which is preliminary data.</text>
</comment>
<dbReference type="GO" id="GO:0005506">
    <property type="term" value="F:iron ion binding"/>
    <property type="evidence" value="ECO:0007669"/>
    <property type="project" value="InterPro"/>
</dbReference>
<dbReference type="EMBL" id="JABFDY010000020">
    <property type="protein sequence ID" value="KAF7692688.1"/>
    <property type="molecule type" value="Genomic_DNA"/>
</dbReference>
<dbReference type="GO" id="GO:0005737">
    <property type="term" value="C:cytoplasm"/>
    <property type="evidence" value="ECO:0007669"/>
    <property type="project" value="TreeGrafter"/>
</dbReference>
<evidence type="ECO:0000256" key="2">
    <source>
        <dbReference type="ARBA" id="ARBA00010617"/>
    </source>
</evidence>
<dbReference type="InterPro" id="IPR050182">
    <property type="entry name" value="Cytochrome_P450_fam2"/>
</dbReference>
<dbReference type="Proteomes" id="UP000606274">
    <property type="component" value="Unassembled WGS sequence"/>
</dbReference>
<sequence length="79" mass="8973">MDIHAPFKDFLKWSKTYGPVMTVYLGPQRFLVLVGYDTVKEALVDNADDFVGRAPVPFAQKVLKGYGKKYKLPVSYKKS</sequence>
<proteinExistence type="inferred from homology"/>
<evidence type="ECO:0000313" key="5">
    <source>
        <dbReference type="EMBL" id="KAF7692688.1"/>
    </source>
</evidence>
<dbReference type="GO" id="GO:0020037">
    <property type="term" value="F:heme binding"/>
    <property type="evidence" value="ECO:0007669"/>
    <property type="project" value="InterPro"/>
</dbReference>
<organism evidence="5 6">
    <name type="scientific">Silurus meridionalis</name>
    <name type="common">Southern catfish</name>
    <name type="synonym">Silurus soldatovi meridionalis</name>
    <dbReference type="NCBI Taxonomy" id="175797"/>
    <lineage>
        <taxon>Eukaryota</taxon>
        <taxon>Metazoa</taxon>
        <taxon>Chordata</taxon>
        <taxon>Craniata</taxon>
        <taxon>Vertebrata</taxon>
        <taxon>Euteleostomi</taxon>
        <taxon>Actinopterygii</taxon>
        <taxon>Neopterygii</taxon>
        <taxon>Teleostei</taxon>
        <taxon>Ostariophysi</taxon>
        <taxon>Siluriformes</taxon>
        <taxon>Siluridae</taxon>
        <taxon>Silurus</taxon>
    </lineage>
</organism>
<dbReference type="PRINTS" id="PR00463">
    <property type="entry name" value="EP450I"/>
</dbReference>